<reference evidence="3 4" key="1">
    <citation type="journal article" date="2011" name="Mol. Biol. Evol.">
        <title>Comparative genomic analysis of fruiting body formation in Myxococcales.</title>
        <authorList>
            <person name="Huntley S."/>
            <person name="Hamann N."/>
            <person name="Wegener-Feldbrugge S."/>
            <person name="Treuner-Lange A."/>
            <person name="Kube M."/>
            <person name="Reinhardt R."/>
            <person name="Klages S."/>
            <person name="Muller R."/>
            <person name="Ronning C.M."/>
            <person name="Nierman W.C."/>
            <person name="Sogaard-Andersen L."/>
        </authorList>
    </citation>
    <scope>NUCLEOTIDE SEQUENCE [LARGE SCALE GENOMIC DNA]</scope>
    <source>
        <strain evidence="3 4">DW4/3-1</strain>
    </source>
</reference>
<evidence type="ECO:0000313" key="4">
    <source>
        <dbReference type="Proteomes" id="UP000001351"/>
    </source>
</evidence>
<dbReference type="AlphaFoldDB" id="E3FY01"/>
<evidence type="ECO:0000256" key="1">
    <source>
        <dbReference type="SAM" id="MobiDB-lite"/>
    </source>
</evidence>
<sequence length="538" mass="56633">MSVSSSSSSNSSARNSASSSSQRSSVSSQSTQESSQKTGDKTAVGKDVAATPAKSTQTRAAFDQSRFDATPAANAKAQNLLKAPDFSLSDKLLSPTPMAEQDLPLQAPELSSEVLSLEALGPAATFEPRPGTLPAPAALDLSDAVGARGANVPADVRQVQDRLHELGFLSDEAYTAEQADPAQTEAVAEAAMPQTIEAIREFQREVAGITPDGNVGPNGGTVFSMRDPTYGTQTTFNPGAADSTAGVPVDTFQLSPEVEEIVEAIETVETGTGELGESPAMLRNASGTPASFGQGQLVGGTAVGVLAEYPEVAEHYGLDATEVAELNTIAQQTTATYNDILGQIPDGGLSEADLQTRITEYTEAHGAEFREQTGLQDADIENMFRAAQLREQLQGVGTVDRAMEDPDIAANVEALGLRASDVRTYINNPDFHGEHRQGFVTRALFSSENGQALRNAMTDNGGIPLARGLIQDNYDRVVSTGARQLGRPLTPAEAAEATMLVHNRGMGALSGLLASFGQRGRVQDPYVARAMEHWTPPQ</sequence>
<dbReference type="InterPro" id="IPR002477">
    <property type="entry name" value="Peptidoglycan-bd-like"/>
</dbReference>
<dbReference type="EMBL" id="CP002271">
    <property type="protein sequence ID" value="ADO76130.1"/>
    <property type="molecule type" value="Genomic_DNA"/>
</dbReference>
<dbReference type="RefSeq" id="WP_013378339.1">
    <property type="nucleotide sequence ID" value="NC_014623.1"/>
</dbReference>
<proteinExistence type="predicted"/>
<dbReference type="STRING" id="378806.STAUR_8376"/>
<dbReference type="HOGENOM" id="CLU_506122_0_0_7"/>
<gene>
    <name evidence="3" type="ordered locus">STAUR_8376</name>
</gene>
<name>E3FY01_STIAD</name>
<dbReference type="KEGG" id="sur:STAUR_8376"/>
<keyword evidence="4" id="KW-1185">Reference proteome</keyword>
<protein>
    <submittedName>
        <fullName evidence="3">Peptidoglycan binding-like protein</fullName>
    </submittedName>
</protein>
<dbReference type="Proteomes" id="UP000001351">
    <property type="component" value="Chromosome"/>
</dbReference>
<feature type="region of interest" description="Disordered" evidence="1">
    <location>
        <begin position="1"/>
        <end position="67"/>
    </location>
</feature>
<organism evidence="3 4">
    <name type="scientific">Stigmatella aurantiaca (strain DW4/3-1)</name>
    <dbReference type="NCBI Taxonomy" id="378806"/>
    <lineage>
        <taxon>Bacteria</taxon>
        <taxon>Pseudomonadati</taxon>
        <taxon>Myxococcota</taxon>
        <taxon>Myxococcia</taxon>
        <taxon>Myxococcales</taxon>
        <taxon>Cystobacterineae</taxon>
        <taxon>Archangiaceae</taxon>
        <taxon>Stigmatella</taxon>
    </lineage>
</organism>
<dbReference type="Pfam" id="PF01471">
    <property type="entry name" value="PG_binding_1"/>
    <property type="match status" value="1"/>
</dbReference>
<evidence type="ECO:0000259" key="2">
    <source>
        <dbReference type="Pfam" id="PF01471"/>
    </source>
</evidence>
<feature type="compositionally biased region" description="Low complexity" evidence="1">
    <location>
        <begin position="1"/>
        <end position="30"/>
    </location>
</feature>
<dbReference type="OrthoDB" id="5525728at2"/>
<evidence type="ECO:0000313" key="3">
    <source>
        <dbReference type="EMBL" id="ADO76130.1"/>
    </source>
</evidence>
<feature type="domain" description="Peptidoglycan binding-like" evidence="2">
    <location>
        <begin position="154"/>
        <end position="218"/>
    </location>
</feature>
<dbReference type="Gene3D" id="1.10.101.10">
    <property type="entry name" value="PGBD-like superfamily/PGBD"/>
    <property type="match status" value="1"/>
</dbReference>
<accession>E3FY01</accession>
<dbReference type="InterPro" id="IPR036366">
    <property type="entry name" value="PGBDSf"/>
</dbReference>